<keyword evidence="2" id="KW-1185">Reference proteome</keyword>
<protein>
    <recommendedName>
        <fullName evidence="3">Lipoprotein</fullName>
    </recommendedName>
</protein>
<accession>A0ABU7YZ71</accession>
<sequence length="179" mass="19407">MAKYALCVVALLLGGCATDMSRFNVEREAIFVVRVLPTDRQVTVFPGSVVDGEFKSSLFTPARFTGMPAAGYVVGKAKAGETIAITTLGNRWVCADGSTVVFQLDAGEVAYVGDVVYEPTEESFKVVEHEMQLEAAREFMGRWHPQWVGRLGPIEHQVLPAPPGECPTPGPTYIYIPVG</sequence>
<dbReference type="RefSeq" id="WP_332616748.1">
    <property type="nucleotide sequence ID" value="NZ_JAXGFP010000004.1"/>
</dbReference>
<organism evidence="1 2">
    <name type="scientific">Novilysobacter erysipheiresistens</name>
    <dbReference type="NCBI Taxonomy" id="1749332"/>
    <lineage>
        <taxon>Bacteria</taxon>
        <taxon>Pseudomonadati</taxon>
        <taxon>Pseudomonadota</taxon>
        <taxon>Gammaproteobacteria</taxon>
        <taxon>Lysobacterales</taxon>
        <taxon>Lysobacteraceae</taxon>
        <taxon>Novilysobacter</taxon>
    </lineage>
</organism>
<gene>
    <name evidence="1" type="ORF">SNE34_09520</name>
</gene>
<evidence type="ECO:0008006" key="3">
    <source>
        <dbReference type="Google" id="ProtNLM"/>
    </source>
</evidence>
<evidence type="ECO:0000313" key="2">
    <source>
        <dbReference type="Proteomes" id="UP001355056"/>
    </source>
</evidence>
<comment type="caution">
    <text evidence="1">The sequence shown here is derived from an EMBL/GenBank/DDBJ whole genome shotgun (WGS) entry which is preliminary data.</text>
</comment>
<dbReference type="PROSITE" id="PS51257">
    <property type="entry name" value="PROKAR_LIPOPROTEIN"/>
    <property type="match status" value="1"/>
</dbReference>
<reference evidence="1 2" key="1">
    <citation type="journal article" date="2016" name="Int. J. Syst. Evol. Microbiol.">
        <title>Lysobacter erysipheiresistens sp. nov., an antagonist of powdery mildew, isolated from tobacco-cultivated soil.</title>
        <authorList>
            <person name="Xie B."/>
            <person name="Li T."/>
            <person name="Lin X."/>
            <person name="Wang C.J."/>
            <person name="Chen Y.J."/>
            <person name="Liu W.J."/>
            <person name="Zhao Z.W."/>
        </authorList>
    </citation>
    <scope>NUCLEOTIDE SEQUENCE [LARGE SCALE GENOMIC DNA]</scope>
    <source>
        <strain evidence="1 2">RS-LYSO-3</strain>
    </source>
</reference>
<name>A0ABU7YZ71_9GAMM</name>
<evidence type="ECO:0000313" key="1">
    <source>
        <dbReference type="EMBL" id="MEG3184248.1"/>
    </source>
</evidence>
<dbReference type="Proteomes" id="UP001355056">
    <property type="component" value="Unassembled WGS sequence"/>
</dbReference>
<proteinExistence type="predicted"/>
<dbReference type="EMBL" id="JAXGFP010000004">
    <property type="protein sequence ID" value="MEG3184248.1"/>
    <property type="molecule type" value="Genomic_DNA"/>
</dbReference>